<dbReference type="EC" id="2.6.1.9" evidence="8"/>
<keyword evidence="9" id="KW-1185">Reference proteome</keyword>
<dbReference type="InterPro" id="IPR015422">
    <property type="entry name" value="PyrdxlP-dep_Trfase_small"/>
</dbReference>
<protein>
    <submittedName>
        <fullName evidence="8">Histidinol-phosphate aminotransferase</fullName>
        <ecNumber evidence="8">2.6.1.9</ecNumber>
    </submittedName>
</protein>
<evidence type="ECO:0000256" key="2">
    <source>
        <dbReference type="ARBA" id="ARBA00007441"/>
    </source>
</evidence>
<reference evidence="8" key="1">
    <citation type="submission" date="2022-09" db="EMBL/GenBank/DDBJ databases">
        <title>Actin cytoskeleton and complex cell architecture in an #Asgard archaeon.</title>
        <authorList>
            <person name="Ponce Toledo R.I."/>
            <person name="Schleper C."/>
            <person name="Rodrigues Oliveira T."/>
            <person name="Wollweber F."/>
            <person name="Xu J."/>
            <person name="Rittmann S."/>
            <person name="Klingl A."/>
            <person name="Pilhofer M."/>
        </authorList>
    </citation>
    <scope>NUCLEOTIDE SEQUENCE</scope>
    <source>
        <strain evidence="8">B-35</strain>
    </source>
</reference>
<keyword evidence="5 8" id="KW-0808">Transferase</keyword>
<dbReference type="InterPro" id="IPR050596">
    <property type="entry name" value="AspAT/PAT-like"/>
</dbReference>
<gene>
    <name evidence="8" type="ORF">NEF87_004361</name>
</gene>
<dbReference type="InterPro" id="IPR015421">
    <property type="entry name" value="PyrdxlP-dep_Trfase_major"/>
</dbReference>
<dbReference type="InterPro" id="IPR015424">
    <property type="entry name" value="PyrdxlP-dep_Trfase"/>
</dbReference>
<keyword evidence="4 8" id="KW-0032">Aminotransferase</keyword>
<dbReference type="EMBL" id="CP104013">
    <property type="protein sequence ID" value="UYP48076.1"/>
    <property type="molecule type" value="Genomic_DNA"/>
</dbReference>
<evidence type="ECO:0000256" key="4">
    <source>
        <dbReference type="ARBA" id="ARBA00022576"/>
    </source>
</evidence>
<evidence type="ECO:0000259" key="7">
    <source>
        <dbReference type="Pfam" id="PF00155"/>
    </source>
</evidence>
<comment type="similarity">
    <text evidence="2">Belongs to the class-I pyridoxal-phosphate-dependent aminotransferase family.</text>
</comment>
<evidence type="ECO:0000256" key="6">
    <source>
        <dbReference type="ARBA" id="ARBA00022898"/>
    </source>
</evidence>
<organism evidence="8 9">
    <name type="scientific">Candidatus Lokiarchaeum ossiferum</name>
    <dbReference type="NCBI Taxonomy" id="2951803"/>
    <lineage>
        <taxon>Archaea</taxon>
        <taxon>Promethearchaeati</taxon>
        <taxon>Promethearchaeota</taxon>
        <taxon>Promethearchaeia</taxon>
        <taxon>Promethearchaeales</taxon>
        <taxon>Promethearchaeaceae</taxon>
        <taxon>Candidatus Lokiarchaeum</taxon>
    </lineage>
</organism>
<evidence type="ECO:0000313" key="8">
    <source>
        <dbReference type="EMBL" id="UYP48076.1"/>
    </source>
</evidence>
<evidence type="ECO:0000256" key="5">
    <source>
        <dbReference type="ARBA" id="ARBA00022679"/>
    </source>
</evidence>
<dbReference type="Pfam" id="PF00155">
    <property type="entry name" value="Aminotran_1_2"/>
    <property type="match status" value="1"/>
</dbReference>
<dbReference type="CDD" id="cd00609">
    <property type="entry name" value="AAT_like"/>
    <property type="match status" value="1"/>
</dbReference>
<dbReference type="Gene3D" id="3.90.1150.10">
    <property type="entry name" value="Aspartate Aminotransferase, domain 1"/>
    <property type="match status" value="1"/>
</dbReference>
<dbReference type="GO" id="GO:0004400">
    <property type="term" value="F:histidinol-phosphate transaminase activity"/>
    <property type="evidence" value="ECO:0007669"/>
    <property type="project" value="UniProtKB-EC"/>
</dbReference>
<dbReference type="PANTHER" id="PTHR46383">
    <property type="entry name" value="ASPARTATE AMINOTRANSFERASE"/>
    <property type="match status" value="1"/>
</dbReference>
<evidence type="ECO:0000256" key="3">
    <source>
        <dbReference type="ARBA" id="ARBA00011738"/>
    </source>
</evidence>
<dbReference type="InterPro" id="IPR004839">
    <property type="entry name" value="Aminotransferase_I/II_large"/>
</dbReference>
<name>A0ABY6HZS0_9ARCH</name>
<comment type="subunit">
    <text evidence="3">Homodimer.</text>
</comment>
<feature type="domain" description="Aminotransferase class I/classII large" evidence="7">
    <location>
        <begin position="80"/>
        <end position="443"/>
    </location>
</feature>
<dbReference type="Gene3D" id="3.40.640.10">
    <property type="entry name" value="Type I PLP-dependent aspartate aminotransferase-like (Major domain)"/>
    <property type="match status" value="1"/>
</dbReference>
<accession>A0ABY6HZS0</accession>
<dbReference type="SUPFAM" id="SSF53383">
    <property type="entry name" value="PLP-dependent transferases"/>
    <property type="match status" value="1"/>
</dbReference>
<evidence type="ECO:0000313" key="9">
    <source>
        <dbReference type="Proteomes" id="UP001208689"/>
    </source>
</evidence>
<dbReference type="Proteomes" id="UP001208689">
    <property type="component" value="Chromosome"/>
</dbReference>
<dbReference type="PANTHER" id="PTHR46383:SF1">
    <property type="entry name" value="ASPARTATE AMINOTRANSFERASE"/>
    <property type="match status" value="1"/>
</dbReference>
<proteinExistence type="inferred from homology"/>
<comment type="cofactor">
    <cofactor evidence="1">
        <name>pyridoxal 5'-phosphate</name>
        <dbReference type="ChEBI" id="CHEBI:597326"/>
    </cofactor>
</comment>
<evidence type="ECO:0000256" key="1">
    <source>
        <dbReference type="ARBA" id="ARBA00001933"/>
    </source>
</evidence>
<keyword evidence="6" id="KW-0663">Pyridoxal phosphate</keyword>
<sequence length="456" mass="51613">MEFEMLKKTPIFESLSSVGKRIFQPNGIFYWTGRAKNEAEINATIGTAVGPELDIIPNGRKKALPYYLPELKNFINIDPERLTSYAPIAGIPPFRELWKKWIIFKGKQEANMPSGPIDASSNITTPVVCNGITNAIYITSRMFLEPGESIICPNKRWGNYNSVLTMQNELKIESFQFFKNAQFNLEGMMNTLNNVSKIQNRMVLILNFPNNPTGYCPTPDEIQAIVKALTQFCQTHQKTIVVLCDDAYEGYTFSEKVAGNSIFYELLNQHELLIPLKLDGTSKEMLMYGGRIAGITLGIHPSWIKEEGDFDQFNTEWINKVQGMVRSTISNSNHFCQEILVDMMKDGFEGIVSSRKKVIDILDERYKGTVASFEKYNHTKMTMDPAGGGFFVFLNIEGIPADKFADHLLVKYKVGTFPIVNPKEKINGIRVAFCSIPIDQIDDCFHKIQLALIDFN</sequence>